<evidence type="ECO:0000313" key="3">
    <source>
        <dbReference type="EMBL" id="XDV56912.1"/>
    </source>
</evidence>
<dbReference type="GO" id="GO:0004197">
    <property type="term" value="F:cysteine-type endopeptidase activity"/>
    <property type="evidence" value="ECO:0007669"/>
    <property type="project" value="InterPro"/>
</dbReference>
<dbReference type="PANTHER" id="PTHR22576:SF37">
    <property type="entry name" value="MUCOSA-ASSOCIATED LYMPHOID TISSUE LYMPHOMA TRANSLOCATION PROTEIN 1"/>
    <property type="match status" value="1"/>
</dbReference>
<sequence length="334" mass="36844">MSAQLLRQTLLQLIMLFLVSGVNAQSLVDAAEVSVPKYALVIGNRDYRSYPGVSPAVNDADLIAKQLRALHFDVIVRTNAGYDDIVREVQDLKKRAEQSASQDVRPVAVVYFSGHGFVLSGRQFIAGVDAGKTRAKDPTYESAAIEFMIDQLAEESALIGLLDACRSDLALDRKMAVNAAVPDDPSDGQASSDVGLGSFRRPVVPKPREYLFGFANKFGVPVASGNNGDPNSPYTKTLSHFLGDDENIIEQLESVQDEMQRVMPSFHPDVSLDMSRAIFLNYSDAVLARMREDWKEATRAPSDASMRKFVKKYGNSPLTYRALQWLRQSESTSK</sequence>
<accession>A0AB39XGL5</accession>
<dbReference type="GO" id="GO:0006508">
    <property type="term" value="P:proteolysis"/>
    <property type="evidence" value="ECO:0007669"/>
    <property type="project" value="InterPro"/>
</dbReference>
<protein>
    <submittedName>
        <fullName evidence="3">Caspase domain-containing protein</fullName>
    </submittedName>
</protein>
<dbReference type="Pfam" id="PF00656">
    <property type="entry name" value="Peptidase_C14"/>
    <property type="match status" value="1"/>
</dbReference>
<proteinExistence type="predicted"/>
<gene>
    <name evidence="3" type="ORF">AB8Z38_30665</name>
</gene>
<dbReference type="EMBL" id="CP165734">
    <property type="protein sequence ID" value="XDV56912.1"/>
    <property type="molecule type" value="Genomic_DNA"/>
</dbReference>
<dbReference type="RefSeq" id="WP_369721347.1">
    <property type="nucleotide sequence ID" value="NZ_CP165734.1"/>
</dbReference>
<dbReference type="InterPro" id="IPR052039">
    <property type="entry name" value="Caspase-related_regulators"/>
</dbReference>
<name>A0AB39XGL5_9BRAD</name>
<feature type="signal peptide" evidence="1">
    <location>
        <begin position="1"/>
        <end position="24"/>
    </location>
</feature>
<dbReference type="SUPFAM" id="SSF52129">
    <property type="entry name" value="Caspase-like"/>
    <property type="match status" value="1"/>
</dbReference>
<feature type="domain" description="Caspase family p20" evidence="2">
    <location>
        <begin position="37"/>
        <end position="116"/>
    </location>
</feature>
<dbReference type="InterPro" id="IPR001309">
    <property type="entry name" value="Pept_C14_p20"/>
</dbReference>
<dbReference type="PANTHER" id="PTHR22576">
    <property type="entry name" value="MUCOSA ASSOCIATED LYMPHOID TISSUE LYMPHOMA TRANSLOCATION PROTEIN 1/PARACASPASE"/>
    <property type="match status" value="1"/>
</dbReference>
<organism evidence="3">
    <name type="scientific">Bradyrhizobium sp. LLZ17</name>
    <dbReference type="NCBI Taxonomy" id="3239388"/>
    <lineage>
        <taxon>Bacteria</taxon>
        <taxon>Pseudomonadati</taxon>
        <taxon>Pseudomonadota</taxon>
        <taxon>Alphaproteobacteria</taxon>
        <taxon>Hyphomicrobiales</taxon>
        <taxon>Nitrobacteraceae</taxon>
        <taxon>Bradyrhizobium</taxon>
    </lineage>
</organism>
<keyword evidence="1" id="KW-0732">Signal</keyword>
<dbReference type="Gene3D" id="3.40.50.1460">
    <property type="match status" value="1"/>
</dbReference>
<dbReference type="InterPro" id="IPR029030">
    <property type="entry name" value="Caspase-like_dom_sf"/>
</dbReference>
<reference evidence="3" key="1">
    <citation type="submission" date="2024-08" db="EMBL/GenBank/DDBJ databases">
        <authorList>
            <person name="Chaddad Z."/>
            <person name="Lamrabet M."/>
            <person name="Bouhnik O."/>
            <person name="Alami S."/>
            <person name="Wipf D."/>
            <person name="Courty P.E."/>
            <person name="Missbah El Idrissi M."/>
        </authorList>
    </citation>
    <scope>NUCLEOTIDE SEQUENCE</scope>
    <source>
        <strain evidence="3">LLZ17</strain>
    </source>
</reference>
<dbReference type="PROSITE" id="PS50208">
    <property type="entry name" value="CASPASE_P20"/>
    <property type="match status" value="1"/>
</dbReference>
<dbReference type="AlphaFoldDB" id="A0AB39XGL5"/>
<feature type="chain" id="PRO_5044307395" evidence="1">
    <location>
        <begin position="25"/>
        <end position="334"/>
    </location>
</feature>
<evidence type="ECO:0000256" key="1">
    <source>
        <dbReference type="SAM" id="SignalP"/>
    </source>
</evidence>
<evidence type="ECO:0000259" key="2">
    <source>
        <dbReference type="PROSITE" id="PS50208"/>
    </source>
</evidence>
<dbReference type="InterPro" id="IPR011600">
    <property type="entry name" value="Pept_C14_caspase"/>
</dbReference>